<evidence type="ECO:0000259" key="15">
    <source>
        <dbReference type="PROSITE" id="PS50109"/>
    </source>
</evidence>
<keyword evidence="6" id="KW-0808">Transferase</keyword>
<evidence type="ECO:0000256" key="10">
    <source>
        <dbReference type="ARBA" id="ARBA00022840"/>
    </source>
</evidence>
<reference evidence="17 18" key="1">
    <citation type="submission" date="2024-10" db="EMBL/GenBank/DDBJ databases">
        <authorList>
            <person name="Cho J.-C."/>
        </authorList>
    </citation>
    <scope>NUCLEOTIDE SEQUENCE [LARGE SCALE GENOMIC DNA]</scope>
    <source>
        <strain evidence="17 18">KCTC29696</strain>
    </source>
</reference>
<evidence type="ECO:0000256" key="14">
    <source>
        <dbReference type="SAM" id="Phobius"/>
    </source>
</evidence>
<keyword evidence="11 14" id="KW-1133">Transmembrane helix</keyword>
<dbReference type="InterPro" id="IPR003660">
    <property type="entry name" value="HAMP_dom"/>
</dbReference>
<evidence type="ECO:0000256" key="3">
    <source>
        <dbReference type="ARBA" id="ARBA00012438"/>
    </source>
</evidence>
<name>A0ABW7HTW5_9ACTN</name>
<proteinExistence type="predicted"/>
<dbReference type="RefSeq" id="WP_279951875.1">
    <property type="nucleotide sequence ID" value="NZ_BAABEN010000030.1"/>
</dbReference>
<dbReference type="Pfam" id="PF00672">
    <property type="entry name" value="HAMP"/>
    <property type="match status" value="1"/>
</dbReference>
<evidence type="ECO:0000313" key="17">
    <source>
        <dbReference type="EMBL" id="MFH0249162.1"/>
    </source>
</evidence>
<evidence type="ECO:0000256" key="1">
    <source>
        <dbReference type="ARBA" id="ARBA00000085"/>
    </source>
</evidence>
<keyword evidence="4" id="KW-1003">Cell membrane</keyword>
<keyword evidence="14" id="KW-0472">Membrane</keyword>
<feature type="region of interest" description="Disordered" evidence="13">
    <location>
        <begin position="434"/>
        <end position="495"/>
    </location>
</feature>
<dbReference type="Proteomes" id="UP001607069">
    <property type="component" value="Unassembled WGS sequence"/>
</dbReference>
<keyword evidence="8" id="KW-0547">Nucleotide-binding</keyword>
<dbReference type="PROSITE" id="PS50109">
    <property type="entry name" value="HIS_KIN"/>
    <property type="match status" value="1"/>
</dbReference>
<dbReference type="InterPro" id="IPR036890">
    <property type="entry name" value="HATPase_C_sf"/>
</dbReference>
<evidence type="ECO:0000259" key="16">
    <source>
        <dbReference type="PROSITE" id="PS50885"/>
    </source>
</evidence>
<gene>
    <name evidence="17" type="ORF">ACG5V6_13175</name>
</gene>
<feature type="compositionally biased region" description="Basic and acidic residues" evidence="13">
    <location>
        <begin position="434"/>
        <end position="446"/>
    </location>
</feature>
<keyword evidence="12" id="KW-0902">Two-component regulatory system</keyword>
<accession>A0ABW7HTW5</accession>
<dbReference type="Gene3D" id="3.30.565.10">
    <property type="entry name" value="Histidine kinase-like ATPase, C-terminal domain"/>
    <property type="match status" value="1"/>
</dbReference>
<dbReference type="PROSITE" id="PS50885">
    <property type="entry name" value="HAMP"/>
    <property type="match status" value="1"/>
</dbReference>
<evidence type="ECO:0000256" key="8">
    <source>
        <dbReference type="ARBA" id="ARBA00022741"/>
    </source>
</evidence>
<keyword evidence="9 17" id="KW-0418">Kinase</keyword>
<protein>
    <recommendedName>
        <fullName evidence="3">histidine kinase</fullName>
        <ecNumber evidence="3">2.7.13.3</ecNumber>
    </recommendedName>
</protein>
<dbReference type="Gene3D" id="1.10.287.130">
    <property type="match status" value="1"/>
</dbReference>
<evidence type="ECO:0000256" key="13">
    <source>
        <dbReference type="SAM" id="MobiDB-lite"/>
    </source>
</evidence>
<comment type="caution">
    <text evidence="17">The sequence shown here is derived from an EMBL/GenBank/DDBJ whole genome shotgun (WGS) entry which is preliminary data.</text>
</comment>
<dbReference type="InterPro" id="IPR036097">
    <property type="entry name" value="HisK_dim/P_sf"/>
</dbReference>
<comment type="catalytic activity">
    <reaction evidence="1">
        <text>ATP + protein L-histidine = ADP + protein N-phospho-L-histidine.</text>
        <dbReference type="EC" id="2.7.13.3"/>
    </reaction>
</comment>
<dbReference type="SMART" id="SM00304">
    <property type="entry name" value="HAMP"/>
    <property type="match status" value="1"/>
</dbReference>
<dbReference type="InterPro" id="IPR050980">
    <property type="entry name" value="2C_sensor_his_kinase"/>
</dbReference>
<evidence type="ECO:0000256" key="12">
    <source>
        <dbReference type="ARBA" id="ARBA00023012"/>
    </source>
</evidence>
<evidence type="ECO:0000256" key="2">
    <source>
        <dbReference type="ARBA" id="ARBA00004651"/>
    </source>
</evidence>
<keyword evidence="10" id="KW-0067">ATP-binding</keyword>
<feature type="domain" description="Histidine kinase" evidence="15">
    <location>
        <begin position="227"/>
        <end position="436"/>
    </location>
</feature>
<dbReference type="InterPro" id="IPR003661">
    <property type="entry name" value="HisK_dim/P_dom"/>
</dbReference>
<dbReference type="PANTHER" id="PTHR44936:SF9">
    <property type="entry name" value="SENSOR PROTEIN CREC"/>
    <property type="match status" value="1"/>
</dbReference>
<dbReference type="Pfam" id="PF02518">
    <property type="entry name" value="HATPase_c"/>
    <property type="match status" value="1"/>
</dbReference>
<feature type="domain" description="HAMP" evidence="16">
    <location>
        <begin position="167"/>
        <end position="219"/>
    </location>
</feature>
<evidence type="ECO:0000256" key="11">
    <source>
        <dbReference type="ARBA" id="ARBA00022989"/>
    </source>
</evidence>
<dbReference type="EMBL" id="JBIHMK010000042">
    <property type="protein sequence ID" value="MFH0249162.1"/>
    <property type="molecule type" value="Genomic_DNA"/>
</dbReference>
<keyword evidence="7 14" id="KW-0812">Transmembrane</keyword>
<dbReference type="CDD" id="cd00082">
    <property type="entry name" value="HisKA"/>
    <property type="match status" value="1"/>
</dbReference>
<evidence type="ECO:0000256" key="4">
    <source>
        <dbReference type="ARBA" id="ARBA00022475"/>
    </source>
</evidence>
<dbReference type="SMART" id="SM00387">
    <property type="entry name" value="HATPase_c"/>
    <property type="match status" value="1"/>
</dbReference>
<dbReference type="SUPFAM" id="SSF47384">
    <property type="entry name" value="Homodimeric domain of signal transducing histidine kinase"/>
    <property type="match status" value="1"/>
</dbReference>
<dbReference type="CDD" id="cd06225">
    <property type="entry name" value="HAMP"/>
    <property type="match status" value="1"/>
</dbReference>
<dbReference type="SUPFAM" id="SSF55874">
    <property type="entry name" value="ATPase domain of HSP90 chaperone/DNA topoisomerase II/histidine kinase"/>
    <property type="match status" value="1"/>
</dbReference>
<feature type="transmembrane region" description="Helical" evidence="14">
    <location>
        <begin position="6"/>
        <end position="28"/>
    </location>
</feature>
<keyword evidence="18" id="KW-1185">Reference proteome</keyword>
<evidence type="ECO:0000256" key="6">
    <source>
        <dbReference type="ARBA" id="ARBA00022679"/>
    </source>
</evidence>
<keyword evidence="5" id="KW-0597">Phosphoprotein</keyword>
<dbReference type="EC" id="2.7.13.3" evidence="3"/>
<feature type="compositionally biased region" description="Low complexity" evidence="13">
    <location>
        <begin position="455"/>
        <end position="464"/>
    </location>
</feature>
<dbReference type="InterPro" id="IPR005467">
    <property type="entry name" value="His_kinase_dom"/>
</dbReference>
<evidence type="ECO:0000256" key="7">
    <source>
        <dbReference type="ARBA" id="ARBA00022692"/>
    </source>
</evidence>
<feature type="transmembrane region" description="Helical" evidence="14">
    <location>
        <begin position="143"/>
        <end position="162"/>
    </location>
</feature>
<sequence>MRRTLAGVALAVTSMVALSFLIPLALLVKSEVRSRAITVAEQRAAALAPVLALTTRPDEVQQAVAEVDDTGRLGVHLPGGRLVGASYAPADAWRRAARQQRTFAQDTEGGWVHLQPVVLARDRVAVVESFVPRAEFERGVGTSWMVMSALALALVAGSVLVADRLAARVVRASRDLSRAANALGEGDLDRRLEPKGPPELQEAGAAFNTMADRVVELLAMERELVADLSHRLRTPLTALHLESERIASGLRREDADRLETAVTHLEEELDSIIKAARTPLSAASSAPASQGPGTSCEAARVVSARTDFWSVLAAQQGRDCAVTVTDEPTPVALPEEDLAAAVDALVGNVFRHTPEGTALAVGVHRTAHAVVVTVDDAGPGIPDPEQALARGASVGGSTGLGLDIAHRAADTGRGRLEVGRAPLGGARVRMELELAPERSPGGERASHGRRRRSWLRLPGLSRLCPPRPGRPRGAEEGKRGAGKQGAGKRGADGPP</sequence>
<dbReference type="PANTHER" id="PTHR44936">
    <property type="entry name" value="SENSOR PROTEIN CREC"/>
    <property type="match status" value="1"/>
</dbReference>
<evidence type="ECO:0000256" key="5">
    <source>
        <dbReference type="ARBA" id="ARBA00022553"/>
    </source>
</evidence>
<dbReference type="InterPro" id="IPR003594">
    <property type="entry name" value="HATPase_dom"/>
</dbReference>
<comment type="subcellular location">
    <subcellularLocation>
        <location evidence="2">Cell membrane</location>
        <topology evidence="2">Multi-pass membrane protein</topology>
    </subcellularLocation>
</comment>
<evidence type="ECO:0000313" key="18">
    <source>
        <dbReference type="Proteomes" id="UP001607069"/>
    </source>
</evidence>
<dbReference type="GO" id="GO:0016301">
    <property type="term" value="F:kinase activity"/>
    <property type="evidence" value="ECO:0007669"/>
    <property type="project" value="UniProtKB-KW"/>
</dbReference>
<organism evidence="17 18">
    <name type="scientific">Streptomyces chitinivorans</name>
    <dbReference type="NCBI Taxonomy" id="1257027"/>
    <lineage>
        <taxon>Bacteria</taxon>
        <taxon>Bacillati</taxon>
        <taxon>Actinomycetota</taxon>
        <taxon>Actinomycetes</taxon>
        <taxon>Kitasatosporales</taxon>
        <taxon>Streptomycetaceae</taxon>
        <taxon>Streptomyces</taxon>
    </lineage>
</organism>
<evidence type="ECO:0000256" key="9">
    <source>
        <dbReference type="ARBA" id="ARBA00022777"/>
    </source>
</evidence>